<dbReference type="CDD" id="cd02181">
    <property type="entry name" value="GH16_fungal_Lam16A_glucanase"/>
    <property type="match status" value="1"/>
</dbReference>
<dbReference type="GO" id="GO:0004553">
    <property type="term" value="F:hydrolase activity, hydrolyzing O-glycosyl compounds"/>
    <property type="evidence" value="ECO:0007669"/>
    <property type="project" value="InterPro"/>
</dbReference>
<organism evidence="3 4">
    <name type="scientific">Roridomyces roridus</name>
    <dbReference type="NCBI Taxonomy" id="1738132"/>
    <lineage>
        <taxon>Eukaryota</taxon>
        <taxon>Fungi</taxon>
        <taxon>Dikarya</taxon>
        <taxon>Basidiomycota</taxon>
        <taxon>Agaricomycotina</taxon>
        <taxon>Agaricomycetes</taxon>
        <taxon>Agaricomycetidae</taxon>
        <taxon>Agaricales</taxon>
        <taxon>Marasmiineae</taxon>
        <taxon>Mycenaceae</taxon>
        <taxon>Roridomyces</taxon>
    </lineage>
</organism>
<keyword evidence="1" id="KW-0732">Signal</keyword>
<dbReference type="PANTHER" id="PTHR10963:SF24">
    <property type="entry name" value="GLYCOSIDASE C21B10.07-RELATED"/>
    <property type="match status" value="1"/>
</dbReference>
<name>A0AAD7BJE0_9AGAR</name>
<accession>A0AAD7BJE0</accession>
<dbReference type="EMBL" id="JARKIF010000014">
    <property type="protein sequence ID" value="KAJ7623142.1"/>
    <property type="molecule type" value="Genomic_DNA"/>
</dbReference>
<evidence type="ECO:0000259" key="2">
    <source>
        <dbReference type="PROSITE" id="PS51762"/>
    </source>
</evidence>
<keyword evidence="3" id="KW-0378">Hydrolase</keyword>
<feature type="domain" description="GH16" evidence="2">
    <location>
        <begin position="36"/>
        <end position="294"/>
    </location>
</feature>
<dbReference type="GO" id="GO:0009251">
    <property type="term" value="P:glucan catabolic process"/>
    <property type="evidence" value="ECO:0007669"/>
    <property type="project" value="TreeGrafter"/>
</dbReference>
<evidence type="ECO:0000313" key="3">
    <source>
        <dbReference type="EMBL" id="KAJ7623142.1"/>
    </source>
</evidence>
<feature type="signal peptide" evidence="1">
    <location>
        <begin position="1"/>
        <end position="18"/>
    </location>
</feature>
<dbReference type="SUPFAM" id="SSF49899">
    <property type="entry name" value="Concanavalin A-like lectins/glucanases"/>
    <property type="match status" value="1"/>
</dbReference>
<reference evidence="3" key="1">
    <citation type="submission" date="2023-03" db="EMBL/GenBank/DDBJ databases">
        <title>Massive genome expansion in bonnet fungi (Mycena s.s.) driven by repeated elements and novel gene families across ecological guilds.</title>
        <authorList>
            <consortium name="Lawrence Berkeley National Laboratory"/>
            <person name="Harder C.B."/>
            <person name="Miyauchi S."/>
            <person name="Viragh M."/>
            <person name="Kuo A."/>
            <person name="Thoen E."/>
            <person name="Andreopoulos B."/>
            <person name="Lu D."/>
            <person name="Skrede I."/>
            <person name="Drula E."/>
            <person name="Henrissat B."/>
            <person name="Morin E."/>
            <person name="Kohler A."/>
            <person name="Barry K."/>
            <person name="LaButti K."/>
            <person name="Morin E."/>
            <person name="Salamov A."/>
            <person name="Lipzen A."/>
            <person name="Mereny Z."/>
            <person name="Hegedus B."/>
            <person name="Baldrian P."/>
            <person name="Stursova M."/>
            <person name="Weitz H."/>
            <person name="Taylor A."/>
            <person name="Grigoriev I.V."/>
            <person name="Nagy L.G."/>
            <person name="Martin F."/>
            <person name="Kauserud H."/>
        </authorList>
    </citation>
    <scope>NUCLEOTIDE SEQUENCE</scope>
    <source>
        <strain evidence="3">9284</strain>
    </source>
</reference>
<dbReference type="AlphaFoldDB" id="A0AAD7BJE0"/>
<dbReference type="PROSITE" id="PS51762">
    <property type="entry name" value="GH16_2"/>
    <property type="match status" value="1"/>
</dbReference>
<protein>
    <submittedName>
        <fullName evidence="3">Glycoside hydrolase family 16 protein</fullName>
    </submittedName>
</protein>
<proteinExistence type="predicted"/>
<dbReference type="Pfam" id="PF26113">
    <property type="entry name" value="GH16_XgeA"/>
    <property type="match status" value="1"/>
</dbReference>
<evidence type="ECO:0000256" key="1">
    <source>
        <dbReference type="SAM" id="SignalP"/>
    </source>
</evidence>
<dbReference type="Gene3D" id="2.60.120.200">
    <property type="match status" value="1"/>
</dbReference>
<dbReference type="PANTHER" id="PTHR10963">
    <property type="entry name" value="GLYCOSYL HYDROLASE-RELATED"/>
    <property type="match status" value="1"/>
</dbReference>
<gene>
    <name evidence="3" type="ORF">FB45DRAFT_96830</name>
</gene>
<dbReference type="Proteomes" id="UP001221142">
    <property type="component" value="Unassembled WGS sequence"/>
</dbReference>
<keyword evidence="4" id="KW-1185">Reference proteome</keyword>
<feature type="chain" id="PRO_5041996775" evidence="1">
    <location>
        <begin position="19"/>
        <end position="322"/>
    </location>
</feature>
<dbReference type="InterPro" id="IPR000757">
    <property type="entry name" value="Beta-glucanase-like"/>
</dbReference>
<dbReference type="InterPro" id="IPR013320">
    <property type="entry name" value="ConA-like_dom_sf"/>
</dbReference>
<dbReference type="InterPro" id="IPR050546">
    <property type="entry name" value="Glycosyl_Hydrlase_16"/>
</dbReference>
<sequence>MPSFSALALFALPLLAAAAPLNHTLSARTTTYKLQDHYTGNDFLEWDFFSAPDPTHGNVNYLTKSEATSKGLAYVQKDGTTILAVDSTSKLAKGANRDSVRISSPNSYSTGLFIADVWAMPHGPTVWPAYWQVGPNWPAGGEIDIIEGVGDSTTNQITLHTSSGCSLDTATSAKKLFSGAPTGQNACASGASNNNGCGITDSRPAVYGHQFNLQAGGVYAHAVEASGISVWHFPRNAIPADITAQKPDPSTWGTPVAFFQSSTCNVGNHFQDMVLTFDTTLCGDWAGNVFPGGPSACAAAVADPSNFQTAKWEINYVSVYQS</sequence>
<comment type="caution">
    <text evidence="3">The sequence shown here is derived from an EMBL/GenBank/DDBJ whole genome shotgun (WGS) entry which is preliminary data.</text>
</comment>
<evidence type="ECO:0000313" key="4">
    <source>
        <dbReference type="Proteomes" id="UP001221142"/>
    </source>
</evidence>